<name>A0A9P0FIW3_BRAAE</name>
<gene>
    <name evidence="1" type="ORF">MELIAE_LOCUS6797</name>
</gene>
<dbReference type="OrthoDB" id="6609991at2759"/>
<sequence>MIHLMSQNVDPTLSPTVNFNTLFETGKWYEAIKMSPVTQGYFQDVVVPLDSPKTLHEELITRDVRIATRQMKKDFIDNEDKAPKNNIFSEVKPDVEVNPEKIKTTLEIEGDAPWGEEDFAPAVSAVGAEPICVLEPTNINELEGDAALQDAMKKGIEYYIESKTPMYSSTVALRGGTPGGSFPGYVYAVPNVDQAVNLAKSPSEVFQRAWQMCHPNCFKGDSIVVNN</sequence>
<evidence type="ECO:0000313" key="1">
    <source>
        <dbReference type="EMBL" id="CAH0555420.1"/>
    </source>
</evidence>
<protein>
    <submittedName>
        <fullName evidence="1">Uncharacterized protein</fullName>
    </submittedName>
</protein>
<proteinExistence type="predicted"/>
<dbReference type="AlphaFoldDB" id="A0A9P0FIW3"/>
<organism evidence="1 2">
    <name type="scientific">Brassicogethes aeneus</name>
    <name type="common">Rape pollen beetle</name>
    <name type="synonym">Meligethes aeneus</name>
    <dbReference type="NCBI Taxonomy" id="1431903"/>
    <lineage>
        <taxon>Eukaryota</taxon>
        <taxon>Metazoa</taxon>
        <taxon>Ecdysozoa</taxon>
        <taxon>Arthropoda</taxon>
        <taxon>Hexapoda</taxon>
        <taxon>Insecta</taxon>
        <taxon>Pterygota</taxon>
        <taxon>Neoptera</taxon>
        <taxon>Endopterygota</taxon>
        <taxon>Coleoptera</taxon>
        <taxon>Polyphaga</taxon>
        <taxon>Cucujiformia</taxon>
        <taxon>Nitidulidae</taxon>
        <taxon>Meligethinae</taxon>
        <taxon>Brassicogethes</taxon>
    </lineage>
</organism>
<evidence type="ECO:0000313" key="2">
    <source>
        <dbReference type="Proteomes" id="UP001154078"/>
    </source>
</evidence>
<accession>A0A9P0FIW3</accession>
<dbReference type="Proteomes" id="UP001154078">
    <property type="component" value="Chromosome 4"/>
</dbReference>
<keyword evidence="2" id="KW-1185">Reference proteome</keyword>
<reference evidence="1" key="1">
    <citation type="submission" date="2021-12" db="EMBL/GenBank/DDBJ databases">
        <authorList>
            <person name="King R."/>
        </authorList>
    </citation>
    <scope>NUCLEOTIDE SEQUENCE</scope>
</reference>
<dbReference type="EMBL" id="OV121135">
    <property type="protein sequence ID" value="CAH0555420.1"/>
    <property type="molecule type" value="Genomic_DNA"/>
</dbReference>